<dbReference type="GO" id="GO:0006338">
    <property type="term" value="P:chromatin remodeling"/>
    <property type="evidence" value="ECO:0007669"/>
    <property type="project" value="UniProtKB-ARBA"/>
</dbReference>
<feature type="compositionally biased region" description="Polar residues" evidence="2">
    <location>
        <begin position="117"/>
        <end position="132"/>
    </location>
</feature>
<dbReference type="AlphaFoldDB" id="A0A9P7Z1N1"/>
<evidence type="ECO:0000256" key="2">
    <source>
        <dbReference type="SAM" id="MobiDB-lite"/>
    </source>
</evidence>
<feature type="region of interest" description="Disordered" evidence="2">
    <location>
        <begin position="1"/>
        <end position="39"/>
    </location>
</feature>
<dbReference type="SUPFAM" id="SSF54160">
    <property type="entry name" value="Chromo domain-like"/>
    <property type="match status" value="1"/>
</dbReference>
<feature type="region of interest" description="Disordered" evidence="2">
    <location>
        <begin position="100"/>
        <end position="168"/>
    </location>
</feature>
<accession>A0A9P7Z1N1</accession>
<organism evidence="4 5">
    <name type="scientific">Calycina marina</name>
    <dbReference type="NCBI Taxonomy" id="1763456"/>
    <lineage>
        <taxon>Eukaryota</taxon>
        <taxon>Fungi</taxon>
        <taxon>Dikarya</taxon>
        <taxon>Ascomycota</taxon>
        <taxon>Pezizomycotina</taxon>
        <taxon>Leotiomycetes</taxon>
        <taxon>Helotiales</taxon>
        <taxon>Pezizellaceae</taxon>
        <taxon>Calycina</taxon>
    </lineage>
</organism>
<feature type="compositionally biased region" description="Polar residues" evidence="2">
    <location>
        <begin position="260"/>
        <end position="273"/>
    </location>
</feature>
<evidence type="ECO:0000256" key="1">
    <source>
        <dbReference type="ARBA" id="ARBA00011353"/>
    </source>
</evidence>
<proteinExistence type="predicted"/>
<keyword evidence="5" id="KW-1185">Reference proteome</keyword>
<dbReference type="InterPro" id="IPR016197">
    <property type="entry name" value="Chromo-like_dom_sf"/>
</dbReference>
<name>A0A9P7Z1N1_9HELO</name>
<feature type="compositionally biased region" description="Basic and acidic residues" evidence="2">
    <location>
        <begin position="1"/>
        <end position="11"/>
    </location>
</feature>
<evidence type="ECO:0000313" key="4">
    <source>
        <dbReference type="EMBL" id="KAG9243745.1"/>
    </source>
</evidence>
<feature type="region of interest" description="Disordered" evidence="2">
    <location>
        <begin position="180"/>
        <end position="274"/>
    </location>
</feature>
<comment type="caution">
    <text evidence="4">The sequence shown here is derived from an EMBL/GenBank/DDBJ whole genome shotgun (WGS) entry which is preliminary data.</text>
</comment>
<dbReference type="Proteomes" id="UP000887226">
    <property type="component" value="Unassembled WGS sequence"/>
</dbReference>
<dbReference type="InterPro" id="IPR000953">
    <property type="entry name" value="Chromo/chromo_shadow_dom"/>
</dbReference>
<gene>
    <name evidence="4" type="ORF">BJ878DRAFT_104862</name>
</gene>
<dbReference type="EMBL" id="MU253954">
    <property type="protein sequence ID" value="KAG9243745.1"/>
    <property type="molecule type" value="Genomic_DNA"/>
</dbReference>
<dbReference type="OrthoDB" id="3647690at2759"/>
<dbReference type="Pfam" id="PF00385">
    <property type="entry name" value="Chromo"/>
    <property type="match status" value="1"/>
</dbReference>
<dbReference type="PROSITE" id="PS50013">
    <property type="entry name" value="CHROMO_2"/>
    <property type="match status" value="1"/>
</dbReference>
<feature type="compositionally biased region" description="Basic and acidic residues" evidence="2">
    <location>
        <begin position="202"/>
        <end position="218"/>
    </location>
</feature>
<dbReference type="InterPro" id="IPR023780">
    <property type="entry name" value="Chromo_domain"/>
</dbReference>
<feature type="compositionally biased region" description="Low complexity" evidence="2">
    <location>
        <begin position="233"/>
        <end position="253"/>
    </location>
</feature>
<reference evidence="4" key="1">
    <citation type="journal article" date="2021" name="IMA Fungus">
        <title>Genomic characterization of three marine fungi, including Emericellopsis atlantica sp. nov. with signatures of a generalist lifestyle and marine biomass degradation.</title>
        <authorList>
            <person name="Hagestad O.C."/>
            <person name="Hou L."/>
            <person name="Andersen J.H."/>
            <person name="Hansen E.H."/>
            <person name="Altermark B."/>
            <person name="Li C."/>
            <person name="Kuhnert E."/>
            <person name="Cox R.J."/>
            <person name="Crous P.W."/>
            <person name="Spatafora J.W."/>
            <person name="Lail K."/>
            <person name="Amirebrahimi M."/>
            <person name="Lipzen A."/>
            <person name="Pangilinan J."/>
            <person name="Andreopoulos W."/>
            <person name="Hayes R.D."/>
            <person name="Ng V."/>
            <person name="Grigoriev I.V."/>
            <person name="Jackson S.A."/>
            <person name="Sutton T.D.S."/>
            <person name="Dobson A.D.W."/>
            <person name="Rama T."/>
        </authorList>
    </citation>
    <scope>NUCLEOTIDE SEQUENCE</scope>
    <source>
        <strain evidence="4">TRa3180A</strain>
    </source>
</reference>
<dbReference type="SMART" id="SM00298">
    <property type="entry name" value="CHROMO"/>
    <property type="match status" value="1"/>
</dbReference>
<evidence type="ECO:0000259" key="3">
    <source>
        <dbReference type="PROSITE" id="PS50013"/>
    </source>
</evidence>
<feature type="domain" description="Chromo" evidence="3">
    <location>
        <begin position="46"/>
        <end position="116"/>
    </location>
</feature>
<evidence type="ECO:0000313" key="5">
    <source>
        <dbReference type="Proteomes" id="UP000887226"/>
    </source>
</evidence>
<feature type="compositionally biased region" description="Basic and acidic residues" evidence="2">
    <location>
        <begin position="133"/>
        <end position="152"/>
    </location>
</feature>
<dbReference type="Gene3D" id="2.40.50.40">
    <property type="match status" value="1"/>
</dbReference>
<sequence length="491" mass="54852">MATAERKDSNRRSRLSAINDPPLVSVNQDKKRKRKLEPVVGEPDVYFINRIVDQKQRKGETHYLIHWKDNPITGEAYSNSWEPARNVTKPAIKEWQKAELYQGTERRNSRNSRNPSALQEPQLKQSSNSGPKKNQEHMFGSKEPDSKHKDFLKSSGTGPNSSTNPDIQSIRSINHLGAALRTSENQRPAKTPRQSRRAGSFWRDEGRRVKDSLEDDKTSGQAHLVIELPKRGQSSNRQDSSQSQVLQQSQLLSAIPDTELPSQPETTSTTPLNSRKLPFIWDEDRERVIPDSQDISGLLSNELTDIAASEFEISSSAPFASELISGELPGSLPCAQIRHNEPPQLSAVSSRKSVYNSLPPDPIPSSKYRRAVSVGSPTGQLVAPLSRHDRTLVREVQETQPTYFPEVLRSSPQVVIRTSGDVNNHQESIPDSSNPIVPASCNKDADLQAGTSAIPDDCATQVSDRRYVSSTFLHCLFRLQGKFPNMPMWNK</sequence>
<comment type="subunit">
    <text evidence="1">Component of the NuA4 histone acetyltransferase complex.</text>
</comment>
<dbReference type="CDD" id="cd00024">
    <property type="entry name" value="CD_CSD"/>
    <property type="match status" value="1"/>
</dbReference>
<feature type="compositionally biased region" description="Polar residues" evidence="2">
    <location>
        <begin position="154"/>
        <end position="168"/>
    </location>
</feature>
<protein>
    <recommendedName>
        <fullName evidence="3">Chromo domain-containing protein</fullName>
    </recommendedName>
</protein>